<comment type="caution">
    <text evidence="8">The sequence shown here is derived from an EMBL/GenBank/DDBJ whole genome shotgun (WGS) entry which is preliminary data.</text>
</comment>
<keyword evidence="4 6" id="KW-1133">Transmembrane helix</keyword>
<feature type="transmembrane region" description="Helical" evidence="6">
    <location>
        <begin position="107"/>
        <end position="126"/>
    </location>
</feature>
<proteinExistence type="predicted"/>
<accession>A0A6V8H4Q0</accession>
<reference evidence="9" key="1">
    <citation type="journal article" date="2015" name="Genome Announc.">
        <title>Draft genome sequence of Talaromyces cellulolyticus strain Y-94, a source of lignocellulosic biomass-degrading enzymes.</title>
        <authorList>
            <person name="Fujii T."/>
            <person name="Koike H."/>
            <person name="Sawayama S."/>
            <person name="Yano S."/>
            <person name="Inoue H."/>
        </authorList>
    </citation>
    <scope>NUCLEOTIDE SEQUENCE [LARGE SCALE GENOMIC DNA]</scope>
    <source>
        <strain evidence="9">Y-94</strain>
    </source>
</reference>
<feature type="domain" description="Major facilitator superfamily (MFS) profile" evidence="7">
    <location>
        <begin position="69"/>
        <end position="513"/>
    </location>
</feature>
<keyword evidence="3 6" id="KW-0812">Transmembrane</keyword>
<feature type="transmembrane region" description="Helical" evidence="6">
    <location>
        <begin position="261"/>
        <end position="281"/>
    </location>
</feature>
<dbReference type="AlphaFoldDB" id="A0A6V8H4Q0"/>
<feature type="transmembrane region" description="Helical" evidence="6">
    <location>
        <begin position="362"/>
        <end position="387"/>
    </location>
</feature>
<evidence type="ECO:0000256" key="5">
    <source>
        <dbReference type="ARBA" id="ARBA00023136"/>
    </source>
</evidence>
<dbReference type="Proteomes" id="UP000053095">
    <property type="component" value="Unassembled WGS sequence"/>
</dbReference>
<feature type="transmembrane region" description="Helical" evidence="6">
    <location>
        <begin position="138"/>
        <end position="155"/>
    </location>
</feature>
<comment type="subcellular location">
    <subcellularLocation>
        <location evidence="1">Membrane</location>
        <topology evidence="1">Multi-pass membrane protein</topology>
    </subcellularLocation>
</comment>
<evidence type="ECO:0000256" key="4">
    <source>
        <dbReference type="ARBA" id="ARBA00022989"/>
    </source>
</evidence>
<feature type="transmembrane region" description="Helical" evidence="6">
    <location>
        <begin position="394"/>
        <end position="414"/>
    </location>
</feature>
<evidence type="ECO:0000313" key="9">
    <source>
        <dbReference type="Proteomes" id="UP000053095"/>
    </source>
</evidence>
<evidence type="ECO:0000256" key="2">
    <source>
        <dbReference type="ARBA" id="ARBA00022448"/>
    </source>
</evidence>
<dbReference type="InterPro" id="IPR020846">
    <property type="entry name" value="MFS_dom"/>
</dbReference>
<dbReference type="PROSITE" id="PS50850">
    <property type="entry name" value="MFS"/>
    <property type="match status" value="1"/>
</dbReference>
<dbReference type="Gene3D" id="1.20.1250.20">
    <property type="entry name" value="MFS general substrate transporter like domains"/>
    <property type="match status" value="2"/>
</dbReference>
<feature type="transmembrane region" description="Helical" evidence="6">
    <location>
        <begin position="487"/>
        <end position="507"/>
    </location>
</feature>
<keyword evidence="2" id="KW-0813">Transport</keyword>
<dbReference type="InterPro" id="IPR011701">
    <property type="entry name" value="MFS"/>
</dbReference>
<feature type="transmembrane region" description="Helical" evidence="6">
    <location>
        <begin position="454"/>
        <end position="475"/>
    </location>
</feature>
<feature type="transmembrane region" description="Helical" evidence="6">
    <location>
        <begin position="320"/>
        <end position="342"/>
    </location>
</feature>
<feature type="transmembrane region" description="Helical" evidence="6">
    <location>
        <begin position="420"/>
        <end position="442"/>
    </location>
</feature>
<sequence length="570" mass="63165">MAAMEKSEVMYVEALTNPGTTDEVSLQKTVTVDTFHGDEAATVLANYHGEPTWDDDEEKRVKRKIDCRLLPILCATYGLQYYDKTMLSQAALFGLRKDLELETGNRFSFCASIFYLGFIVGAYPAIVLAQRFPVERVASGIVLVWGICLTCTAACHNWQSFYAQRFFLGLLESGVSPMFMMVVGQFYKKDEQALRMGLVCSIDITKPLANLLFPLELGGLPQDTSLLFHLSSIKNQGIRTILTFTQYGLGHITGSLSPWRYMYIVAGIITILWSAVILFFMPPDPIHGHNLNERERYIAVARLRTNNSGVRNKHFKKEQFYELLIDLEFWLVFCITFLTMWANGPISTFIPTIIHGFGFGTLTSLLLVMPSGAIIGTLQLAACYIAYKVPYSRSYLVVICELGTILSCLLLWLLPTHALGGLLFAAYILAANSAGYAVLMGMQLANTAGYTKRSLASSGIFVSYALGNVVGPLLFTTTDAPRYPHGFTAVFAAACAVVVLVIVYRFFCAWENKKRDEAGIMEGYEHAYDDDFTDRAVSNPSRAQKISLAQVVAYALAGRAISELPNSNHG</sequence>
<evidence type="ECO:0000313" key="8">
    <source>
        <dbReference type="EMBL" id="GAM35202.1"/>
    </source>
</evidence>
<dbReference type="Pfam" id="PF07690">
    <property type="entry name" value="MFS_1"/>
    <property type="match status" value="2"/>
</dbReference>
<evidence type="ECO:0000256" key="6">
    <source>
        <dbReference type="SAM" id="Phobius"/>
    </source>
</evidence>
<name>A0A6V8H4Q0_TALPI</name>
<keyword evidence="5 6" id="KW-0472">Membrane</keyword>
<dbReference type="InterPro" id="IPR036259">
    <property type="entry name" value="MFS_trans_sf"/>
</dbReference>
<protein>
    <recommendedName>
        <fullName evidence="7">Major facilitator superfamily (MFS) profile domain-containing protein</fullName>
    </recommendedName>
</protein>
<evidence type="ECO:0000259" key="7">
    <source>
        <dbReference type="PROSITE" id="PS50850"/>
    </source>
</evidence>
<dbReference type="GO" id="GO:0022857">
    <property type="term" value="F:transmembrane transporter activity"/>
    <property type="evidence" value="ECO:0007669"/>
    <property type="project" value="InterPro"/>
</dbReference>
<feature type="transmembrane region" description="Helical" evidence="6">
    <location>
        <begin position="167"/>
        <end position="187"/>
    </location>
</feature>
<dbReference type="GO" id="GO:0016020">
    <property type="term" value="C:membrane"/>
    <property type="evidence" value="ECO:0007669"/>
    <property type="project" value="UniProtKB-SubCell"/>
</dbReference>
<keyword evidence="9" id="KW-1185">Reference proteome</keyword>
<evidence type="ECO:0000256" key="3">
    <source>
        <dbReference type="ARBA" id="ARBA00022692"/>
    </source>
</evidence>
<gene>
    <name evidence="8" type="ORF">TCE0_017f03350</name>
</gene>
<dbReference type="PANTHER" id="PTHR43791">
    <property type="entry name" value="PERMEASE-RELATED"/>
    <property type="match status" value="1"/>
</dbReference>
<dbReference type="SUPFAM" id="SSF103473">
    <property type="entry name" value="MFS general substrate transporter"/>
    <property type="match status" value="1"/>
</dbReference>
<dbReference type="PANTHER" id="PTHR43791:SF35">
    <property type="entry name" value="MAJOR FACILITATOR SUPERFAMILY (MFS) PROFILE DOMAIN-CONTAINING PROTEIN"/>
    <property type="match status" value="1"/>
</dbReference>
<dbReference type="EMBL" id="DF933813">
    <property type="protein sequence ID" value="GAM35202.1"/>
    <property type="molecule type" value="Genomic_DNA"/>
</dbReference>
<organism evidence="8 9">
    <name type="scientific">Talaromyces pinophilus</name>
    <name type="common">Penicillium pinophilum</name>
    <dbReference type="NCBI Taxonomy" id="128442"/>
    <lineage>
        <taxon>Eukaryota</taxon>
        <taxon>Fungi</taxon>
        <taxon>Dikarya</taxon>
        <taxon>Ascomycota</taxon>
        <taxon>Pezizomycotina</taxon>
        <taxon>Eurotiomycetes</taxon>
        <taxon>Eurotiomycetidae</taxon>
        <taxon>Eurotiales</taxon>
        <taxon>Trichocomaceae</taxon>
        <taxon>Talaromyces</taxon>
        <taxon>Talaromyces sect. Talaromyces</taxon>
    </lineage>
</organism>
<evidence type="ECO:0000256" key="1">
    <source>
        <dbReference type="ARBA" id="ARBA00004141"/>
    </source>
</evidence>